<dbReference type="AlphaFoldDB" id="A0A919J0R9"/>
<organism evidence="2 3">
    <name type="scientific">Paractinoplanes ferrugineus</name>
    <dbReference type="NCBI Taxonomy" id="113564"/>
    <lineage>
        <taxon>Bacteria</taxon>
        <taxon>Bacillati</taxon>
        <taxon>Actinomycetota</taxon>
        <taxon>Actinomycetes</taxon>
        <taxon>Micromonosporales</taxon>
        <taxon>Micromonosporaceae</taxon>
        <taxon>Paractinoplanes</taxon>
    </lineage>
</organism>
<keyword evidence="3" id="KW-1185">Reference proteome</keyword>
<evidence type="ECO:0000256" key="1">
    <source>
        <dbReference type="SAM" id="MobiDB-lite"/>
    </source>
</evidence>
<evidence type="ECO:0000313" key="2">
    <source>
        <dbReference type="EMBL" id="GIE11609.1"/>
    </source>
</evidence>
<comment type="caution">
    <text evidence="2">The sequence shown here is derived from an EMBL/GenBank/DDBJ whole genome shotgun (WGS) entry which is preliminary data.</text>
</comment>
<evidence type="ECO:0000313" key="3">
    <source>
        <dbReference type="Proteomes" id="UP000598174"/>
    </source>
</evidence>
<dbReference type="Proteomes" id="UP000598174">
    <property type="component" value="Unassembled WGS sequence"/>
</dbReference>
<dbReference type="EMBL" id="BOMM01000029">
    <property type="protein sequence ID" value="GIE11609.1"/>
    <property type="molecule type" value="Genomic_DNA"/>
</dbReference>
<sequence length="102" mass="11574">MQPTLHASLRQAHRTLSDPYRHSKPRGPALPGHAHILTDQRGGLTITSEDRTDERRNRSIRTCTTLEIENGQLKTSLEVPISDAAADVLWRIIERARKTRQT</sequence>
<name>A0A919J0R9_9ACTN</name>
<protein>
    <submittedName>
        <fullName evidence="2">Uncharacterized protein</fullName>
    </submittedName>
</protein>
<gene>
    <name evidence="2" type="ORF">Afe05nite_34490</name>
</gene>
<accession>A0A919J0R9</accession>
<proteinExistence type="predicted"/>
<feature type="region of interest" description="Disordered" evidence="1">
    <location>
        <begin position="16"/>
        <end position="56"/>
    </location>
</feature>
<reference evidence="2" key="1">
    <citation type="submission" date="2021-01" db="EMBL/GenBank/DDBJ databases">
        <title>Whole genome shotgun sequence of Actinoplanes ferrugineus NBRC 15555.</title>
        <authorList>
            <person name="Komaki H."/>
            <person name="Tamura T."/>
        </authorList>
    </citation>
    <scope>NUCLEOTIDE SEQUENCE</scope>
    <source>
        <strain evidence="2">NBRC 15555</strain>
    </source>
</reference>